<evidence type="ECO:0000313" key="2">
    <source>
        <dbReference type="Proteomes" id="UP000315673"/>
    </source>
</evidence>
<organism evidence="1 2">
    <name type="scientific">Sphingomonas panacisoli</name>
    <dbReference type="NCBI Taxonomy" id="1813879"/>
    <lineage>
        <taxon>Bacteria</taxon>
        <taxon>Pseudomonadati</taxon>
        <taxon>Pseudomonadota</taxon>
        <taxon>Alphaproteobacteria</taxon>
        <taxon>Sphingomonadales</taxon>
        <taxon>Sphingomonadaceae</taxon>
        <taxon>Sphingomonas</taxon>
    </lineage>
</organism>
<keyword evidence="2" id="KW-1185">Reference proteome</keyword>
<evidence type="ECO:0000313" key="1">
    <source>
        <dbReference type="EMBL" id="QDZ06897.1"/>
    </source>
</evidence>
<dbReference type="OrthoDB" id="7587616at2"/>
<proteinExistence type="predicted"/>
<name>A0A5B8LFC2_9SPHN</name>
<accession>A0A5B8LFC2</accession>
<dbReference type="RefSeq" id="WP_146569981.1">
    <property type="nucleotide sequence ID" value="NZ_CP042306.1"/>
</dbReference>
<protein>
    <submittedName>
        <fullName evidence="1">Uncharacterized protein</fullName>
    </submittedName>
</protein>
<reference evidence="1 2" key="1">
    <citation type="submission" date="2019-07" db="EMBL/GenBank/DDBJ databases">
        <title>Full genome sequence of Sphingomonas sp. 4R-6-7(HKS19).</title>
        <authorList>
            <person name="Im W.-T."/>
        </authorList>
    </citation>
    <scope>NUCLEOTIDE SEQUENCE [LARGE SCALE GENOMIC DNA]</scope>
    <source>
        <strain evidence="1 2">HKS19</strain>
    </source>
</reference>
<sequence>MRIAAVIFFAACATGCSGGGITGGSQKASDWALDACKTFPKEAAGKAAGVAIANAETAGQTGSSDTLVSNCTYSSADGKTNFGVLLRQEKTGGQTVDAQIADMKSRPDMTGPSEDVAMPKGKAVWAAKMHTLSYVPATGRMIVVTPPGAFSFGGATPNDGDLKAKAISIAIAVEG</sequence>
<dbReference type="Proteomes" id="UP000315673">
    <property type="component" value="Chromosome"/>
</dbReference>
<dbReference type="KEGG" id="spai:FPZ24_04895"/>
<dbReference type="EMBL" id="CP042306">
    <property type="protein sequence ID" value="QDZ06897.1"/>
    <property type="molecule type" value="Genomic_DNA"/>
</dbReference>
<dbReference type="AlphaFoldDB" id="A0A5B8LFC2"/>
<gene>
    <name evidence="1" type="ORF">FPZ24_04895</name>
</gene>